<evidence type="ECO:0000313" key="3">
    <source>
        <dbReference type="EMBL" id="KAL3685026.1"/>
    </source>
</evidence>
<evidence type="ECO:0000313" key="4">
    <source>
        <dbReference type="Proteomes" id="UP001633002"/>
    </source>
</evidence>
<dbReference type="Proteomes" id="UP001633002">
    <property type="component" value="Unassembled WGS sequence"/>
</dbReference>
<feature type="compositionally biased region" description="Basic and acidic residues" evidence="2">
    <location>
        <begin position="13"/>
        <end position="35"/>
    </location>
</feature>
<dbReference type="InterPro" id="IPR017441">
    <property type="entry name" value="Protein_kinase_ATP_BS"/>
</dbReference>
<proteinExistence type="predicted"/>
<gene>
    <name evidence="3" type="ORF">R1sor_003048</name>
</gene>
<evidence type="ECO:0008006" key="5">
    <source>
        <dbReference type="Google" id="ProtNLM"/>
    </source>
</evidence>
<protein>
    <recommendedName>
        <fullName evidence="5">Protein kinase domain-containing protein</fullName>
    </recommendedName>
</protein>
<reference evidence="3 4" key="1">
    <citation type="submission" date="2024-09" db="EMBL/GenBank/DDBJ databases">
        <title>Chromosome-scale assembly of Riccia sorocarpa.</title>
        <authorList>
            <person name="Paukszto L."/>
        </authorList>
    </citation>
    <scope>NUCLEOTIDE SEQUENCE [LARGE SCALE GENOMIC DNA]</scope>
    <source>
        <strain evidence="3">LP-2024</strain>
        <tissue evidence="3">Aerial parts of the thallus</tissue>
    </source>
</reference>
<comment type="caution">
    <text evidence="3">The sequence shown here is derived from an EMBL/GenBank/DDBJ whole genome shotgun (WGS) entry which is preliminary data.</text>
</comment>
<keyword evidence="1" id="KW-0067">ATP-binding</keyword>
<dbReference type="GO" id="GO:0005524">
    <property type="term" value="F:ATP binding"/>
    <property type="evidence" value="ECO:0007669"/>
    <property type="project" value="UniProtKB-UniRule"/>
</dbReference>
<dbReference type="PROSITE" id="PS00107">
    <property type="entry name" value="PROTEIN_KINASE_ATP"/>
    <property type="match status" value="1"/>
</dbReference>
<feature type="region of interest" description="Disordered" evidence="2">
    <location>
        <begin position="1"/>
        <end position="98"/>
    </location>
</feature>
<evidence type="ECO:0000256" key="1">
    <source>
        <dbReference type="PROSITE-ProRule" id="PRU10141"/>
    </source>
</evidence>
<sequence>MTSRGQGAAGGRGNRERADRGKRPMVDPDPIRELVEETFEEGELSPIIMGQPTAPSTQVEVGERSSAGQKKKKKKKKKKKNGYQAESRGVESKDGALPPFDTTIKTRMELWAQSVPYQLMDEYKIWIKTKVFKDWSDASYERMVASHIVGKFKTYEGKAWLVTKSEMLERWLNAGKISDLTKKIGQGSYGAVYRVGFLDVALGLELGMEGVVPYVAKKCDEKPPYNAWVMMHKELASFAETH</sequence>
<name>A0ABD3H265_9MARC</name>
<dbReference type="AlphaFoldDB" id="A0ABD3H265"/>
<feature type="compositionally biased region" description="Basic residues" evidence="2">
    <location>
        <begin position="69"/>
        <end position="81"/>
    </location>
</feature>
<organism evidence="3 4">
    <name type="scientific">Riccia sorocarpa</name>
    <dbReference type="NCBI Taxonomy" id="122646"/>
    <lineage>
        <taxon>Eukaryota</taxon>
        <taxon>Viridiplantae</taxon>
        <taxon>Streptophyta</taxon>
        <taxon>Embryophyta</taxon>
        <taxon>Marchantiophyta</taxon>
        <taxon>Marchantiopsida</taxon>
        <taxon>Marchantiidae</taxon>
        <taxon>Marchantiales</taxon>
        <taxon>Ricciaceae</taxon>
        <taxon>Riccia</taxon>
    </lineage>
</organism>
<evidence type="ECO:0000256" key="2">
    <source>
        <dbReference type="SAM" id="MobiDB-lite"/>
    </source>
</evidence>
<dbReference type="EMBL" id="JBJQOH010000006">
    <property type="protein sequence ID" value="KAL3685026.1"/>
    <property type="molecule type" value="Genomic_DNA"/>
</dbReference>
<keyword evidence="1" id="KW-0547">Nucleotide-binding</keyword>
<keyword evidence="4" id="KW-1185">Reference proteome</keyword>
<feature type="binding site" evidence="1">
    <location>
        <position position="217"/>
    </location>
    <ligand>
        <name>ATP</name>
        <dbReference type="ChEBI" id="CHEBI:30616"/>
    </ligand>
</feature>
<accession>A0ABD3H265</accession>